<evidence type="ECO:0000313" key="1">
    <source>
        <dbReference type="EMBL" id="TLG71222.1"/>
    </source>
</evidence>
<dbReference type="Gene3D" id="2.30.110.10">
    <property type="entry name" value="Electron Transport, Fmn-binding Protein, Chain A"/>
    <property type="match status" value="1"/>
</dbReference>
<protein>
    <submittedName>
        <fullName evidence="1">Pyridoxamine 5'-phosphate oxidase family protein</fullName>
    </submittedName>
</protein>
<evidence type="ECO:0000313" key="2">
    <source>
        <dbReference type="Proteomes" id="UP000306912"/>
    </source>
</evidence>
<comment type="caution">
    <text evidence="1">The sequence shown here is derived from an EMBL/GenBank/DDBJ whole genome shotgun (WGS) entry which is preliminary data.</text>
</comment>
<keyword evidence="2" id="KW-1185">Reference proteome</keyword>
<dbReference type="AlphaFoldDB" id="A0A5R8Q721"/>
<sequence length="169" mass="18832">MIKGGIFMTDYDKAEAVLTEQLGHNVVFALATSADDIPTARNINGYYKDGAIYITSHTASIKMQQIAKNPRAGLCRGVEQQVPVTDAESLFQAWGDAENLGHPLEPQNKALRDELRQVFIQFYDAHVNEKDEGTCLLKIQLTGAVLFDGEHKYIVRFADKNAEVTPFKM</sequence>
<dbReference type="SUPFAM" id="SSF50475">
    <property type="entry name" value="FMN-binding split barrel"/>
    <property type="match status" value="1"/>
</dbReference>
<dbReference type="EMBL" id="VBWP01000014">
    <property type="protein sequence ID" value="TLG71222.1"/>
    <property type="molecule type" value="Genomic_DNA"/>
</dbReference>
<reference evidence="1 2" key="1">
    <citation type="submission" date="2019-05" db="EMBL/GenBank/DDBJ databases">
        <title>Culicoidintestinum kansasii gen. nov., sp. nov. from the gastrointestinal tract of the biting midge, Culicoides sonorensis.</title>
        <authorList>
            <person name="Neupane S."/>
            <person name="Ghosh A."/>
            <person name="Gunther S."/>
            <person name="Martin K."/>
            <person name="Zurek L."/>
        </authorList>
    </citation>
    <scope>NUCLEOTIDE SEQUENCE [LARGE SCALE GENOMIC DNA]</scope>
    <source>
        <strain evidence="1 2">CS-1</strain>
    </source>
</reference>
<accession>A0A5R8Q721</accession>
<gene>
    <name evidence="1" type="ORF">FEZ08_11245</name>
</gene>
<organism evidence="1 2">
    <name type="scientific">Culicoidibacter larvae</name>
    <dbReference type="NCBI Taxonomy" id="2579976"/>
    <lineage>
        <taxon>Bacteria</taxon>
        <taxon>Bacillati</taxon>
        <taxon>Bacillota</taxon>
        <taxon>Culicoidibacteria</taxon>
        <taxon>Culicoidibacterales</taxon>
        <taxon>Culicoidibacteraceae</taxon>
        <taxon>Culicoidibacter</taxon>
    </lineage>
</organism>
<name>A0A5R8Q721_9FIRM</name>
<dbReference type="OrthoDB" id="9790003at2"/>
<dbReference type="InParanoid" id="A0A5R8Q721"/>
<dbReference type="Proteomes" id="UP000306912">
    <property type="component" value="Unassembled WGS sequence"/>
</dbReference>
<dbReference type="InterPro" id="IPR012349">
    <property type="entry name" value="Split_barrel_FMN-bd"/>
</dbReference>
<proteinExistence type="predicted"/>